<proteinExistence type="predicted"/>
<dbReference type="AlphaFoldDB" id="A0A183SZ35"/>
<evidence type="ECO:0000313" key="2">
    <source>
        <dbReference type="Proteomes" id="UP000275846"/>
    </source>
</evidence>
<evidence type="ECO:0000313" key="3">
    <source>
        <dbReference type="WBParaSite" id="SSLN_0000984301-mRNA-1"/>
    </source>
</evidence>
<reference evidence="3" key="1">
    <citation type="submission" date="2016-06" db="UniProtKB">
        <authorList>
            <consortium name="WormBaseParasite"/>
        </authorList>
    </citation>
    <scope>IDENTIFICATION</scope>
</reference>
<reference evidence="1 2" key="2">
    <citation type="submission" date="2018-11" db="EMBL/GenBank/DDBJ databases">
        <authorList>
            <consortium name="Pathogen Informatics"/>
        </authorList>
    </citation>
    <scope>NUCLEOTIDE SEQUENCE [LARGE SCALE GENOMIC DNA]</scope>
    <source>
        <strain evidence="1 2">NST_G2</strain>
    </source>
</reference>
<dbReference type="Proteomes" id="UP000275846">
    <property type="component" value="Unassembled WGS sequence"/>
</dbReference>
<accession>A0A183SZ35</accession>
<dbReference type="WBParaSite" id="SSLN_0000984301-mRNA-1">
    <property type="protein sequence ID" value="SSLN_0000984301-mRNA-1"/>
    <property type="gene ID" value="SSLN_0000984301"/>
</dbReference>
<sequence>MHRPQHITAYTATHLTVNGTTLQAVDNFVYSAPQMAVWSVACESITEKLVNMCLGPQSTTVSSVYLDNTSHAHSLTAWACSATCASTKICSKSTLLPASQHIPRHQPASAPPLWLPATWQICAAPIIIKENPDKI</sequence>
<protein>
    <submittedName>
        <fullName evidence="1 3">Uncharacterized protein</fullName>
    </submittedName>
</protein>
<gene>
    <name evidence="1" type="ORF">SSLN_LOCUS9483</name>
</gene>
<keyword evidence="2" id="KW-1185">Reference proteome</keyword>
<organism evidence="3">
    <name type="scientific">Schistocephalus solidus</name>
    <name type="common">Tapeworm</name>
    <dbReference type="NCBI Taxonomy" id="70667"/>
    <lineage>
        <taxon>Eukaryota</taxon>
        <taxon>Metazoa</taxon>
        <taxon>Spiralia</taxon>
        <taxon>Lophotrochozoa</taxon>
        <taxon>Platyhelminthes</taxon>
        <taxon>Cestoda</taxon>
        <taxon>Eucestoda</taxon>
        <taxon>Diphyllobothriidea</taxon>
        <taxon>Diphyllobothriidae</taxon>
        <taxon>Schistocephalus</taxon>
    </lineage>
</organism>
<evidence type="ECO:0000313" key="1">
    <source>
        <dbReference type="EMBL" id="VDL95868.1"/>
    </source>
</evidence>
<name>A0A183SZ35_SCHSO</name>
<dbReference type="EMBL" id="UYSU01035269">
    <property type="protein sequence ID" value="VDL95868.1"/>
    <property type="molecule type" value="Genomic_DNA"/>
</dbReference>